<evidence type="ECO:0000256" key="1">
    <source>
        <dbReference type="SAM" id="SignalP"/>
    </source>
</evidence>
<reference evidence="3 4" key="1">
    <citation type="submission" date="2018-07" db="EMBL/GenBank/DDBJ databases">
        <title>Genome analysis of Runella aurantiaca.</title>
        <authorList>
            <person name="Yang X."/>
        </authorList>
    </citation>
    <scope>NUCLEOTIDE SEQUENCE [LARGE SCALE GENOMIC DNA]</scope>
    <source>
        <strain evidence="3 4">YX9</strain>
    </source>
</reference>
<dbReference type="PANTHER" id="PTHR39201">
    <property type="entry name" value="EXPORTED PROTEIN-RELATED"/>
    <property type="match status" value="1"/>
</dbReference>
<evidence type="ECO:0000313" key="4">
    <source>
        <dbReference type="Proteomes" id="UP000253141"/>
    </source>
</evidence>
<accession>A0A369I7Y6</accession>
<dbReference type="Proteomes" id="UP000253141">
    <property type="component" value="Unassembled WGS sequence"/>
</dbReference>
<keyword evidence="4" id="KW-1185">Reference proteome</keyword>
<dbReference type="AlphaFoldDB" id="A0A369I7Y6"/>
<name>A0A369I7Y6_9BACT</name>
<evidence type="ECO:0000259" key="2">
    <source>
        <dbReference type="Pfam" id="PF12682"/>
    </source>
</evidence>
<dbReference type="EMBL" id="QPIW01000036">
    <property type="protein sequence ID" value="RDB02786.1"/>
    <property type="molecule type" value="Genomic_DNA"/>
</dbReference>
<protein>
    <recommendedName>
        <fullName evidence="2">Flavodoxin-like domain-containing protein</fullName>
    </recommendedName>
</protein>
<dbReference type="InterPro" id="IPR008254">
    <property type="entry name" value="Flavodoxin/NO_synth"/>
</dbReference>
<dbReference type="PANTHER" id="PTHR39201:SF1">
    <property type="entry name" value="FLAVODOXIN-LIKE DOMAIN-CONTAINING PROTEIN"/>
    <property type="match status" value="1"/>
</dbReference>
<dbReference type="SUPFAM" id="SSF52218">
    <property type="entry name" value="Flavoproteins"/>
    <property type="match status" value="1"/>
</dbReference>
<dbReference type="Gene3D" id="3.40.50.360">
    <property type="match status" value="1"/>
</dbReference>
<evidence type="ECO:0000313" key="3">
    <source>
        <dbReference type="EMBL" id="RDB02786.1"/>
    </source>
</evidence>
<proteinExistence type="predicted"/>
<comment type="caution">
    <text evidence="3">The sequence shown here is derived from an EMBL/GenBank/DDBJ whole genome shotgun (WGS) entry which is preliminary data.</text>
</comment>
<dbReference type="Pfam" id="PF12682">
    <property type="entry name" value="Flavodoxin_4"/>
    <property type="match status" value="1"/>
</dbReference>
<dbReference type="InterPro" id="IPR029039">
    <property type="entry name" value="Flavoprotein-like_sf"/>
</dbReference>
<gene>
    <name evidence="3" type="ORF">DVG78_27120</name>
</gene>
<feature type="chain" id="PRO_5016562850" description="Flavodoxin-like domain-containing protein" evidence="1">
    <location>
        <begin position="27"/>
        <end position="156"/>
    </location>
</feature>
<dbReference type="RefSeq" id="WP_114464129.1">
    <property type="nucleotide sequence ID" value="NZ_QPIW01000036.1"/>
</dbReference>
<feature type="signal peptide" evidence="1">
    <location>
        <begin position="1"/>
        <end position="26"/>
    </location>
</feature>
<dbReference type="OrthoDB" id="9806505at2"/>
<dbReference type="GO" id="GO:0010181">
    <property type="term" value="F:FMN binding"/>
    <property type="evidence" value="ECO:0007669"/>
    <property type="project" value="InterPro"/>
</dbReference>
<keyword evidence="1" id="KW-0732">Signal</keyword>
<feature type="domain" description="Flavodoxin-like" evidence="2">
    <location>
        <begin position="32"/>
        <end position="129"/>
    </location>
</feature>
<organism evidence="3 4">
    <name type="scientific">Runella aurantiaca</name>
    <dbReference type="NCBI Taxonomy" id="2282308"/>
    <lineage>
        <taxon>Bacteria</taxon>
        <taxon>Pseudomonadati</taxon>
        <taxon>Bacteroidota</taxon>
        <taxon>Cytophagia</taxon>
        <taxon>Cytophagales</taxon>
        <taxon>Spirosomataceae</taxon>
        <taxon>Runella</taxon>
    </lineage>
</organism>
<sequence>MKNNLVFFLFFTTAICLFTGSSSAQALVTDKKVLIVYLFRTNNTKAIAEIIHKEVGGTLVALKLTNPYPENYTETVPQVVKENEKGYLPPLKTKIDSIAQYNVVFVRFPTWWMKLPPPIKSLLHLYDLKKVVAENKDTITLFYGRKKQQQIRYFSV</sequence>